<dbReference type="AlphaFoldDB" id="A0A2J6SMC0"/>
<dbReference type="OrthoDB" id="5278621at2759"/>
<dbReference type="Proteomes" id="UP000235371">
    <property type="component" value="Unassembled WGS sequence"/>
</dbReference>
<evidence type="ECO:0000313" key="3">
    <source>
        <dbReference type="Proteomes" id="UP000235371"/>
    </source>
</evidence>
<dbReference type="RefSeq" id="XP_024728820.1">
    <property type="nucleotide sequence ID" value="XM_024881822.1"/>
</dbReference>
<dbReference type="InParanoid" id="A0A2J6SMC0"/>
<proteinExistence type="predicted"/>
<name>A0A2J6SMC0_9HELO</name>
<dbReference type="EMBL" id="KZ613912">
    <property type="protein sequence ID" value="PMD51916.1"/>
    <property type="molecule type" value="Genomic_DNA"/>
</dbReference>
<evidence type="ECO:0000313" key="2">
    <source>
        <dbReference type="EMBL" id="PMD51916.1"/>
    </source>
</evidence>
<gene>
    <name evidence="2" type="ORF">K444DRAFT_621045</name>
</gene>
<accession>A0A2J6SMC0</accession>
<protein>
    <submittedName>
        <fullName evidence="2">Uncharacterized protein</fullName>
    </submittedName>
</protein>
<organism evidence="2 3">
    <name type="scientific">Hyaloscypha bicolor E</name>
    <dbReference type="NCBI Taxonomy" id="1095630"/>
    <lineage>
        <taxon>Eukaryota</taxon>
        <taxon>Fungi</taxon>
        <taxon>Dikarya</taxon>
        <taxon>Ascomycota</taxon>
        <taxon>Pezizomycotina</taxon>
        <taxon>Leotiomycetes</taxon>
        <taxon>Helotiales</taxon>
        <taxon>Hyaloscyphaceae</taxon>
        <taxon>Hyaloscypha</taxon>
        <taxon>Hyaloscypha bicolor</taxon>
    </lineage>
</organism>
<feature type="compositionally biased region" description="Basic and acidic residues" evidence="1">
    <location>
        <begin position="1"/>
        <end position="11"/>
    </location>
</feature>
<sequence length="53" mass="5540">MDDDSTAKTHDSGANSAIRNTEGSDSIHEASHQAVPLPHSFPPSSPTNLSNPI</sequence>
<feature type="compositionally biased region" description="Polar residues" evidence="1">
    <location>
        <begin position="12"/>
        <end position="24"/>
    </location>
</feature>
<dbReference type="GeneID" id="36589899"/>
<keyword evidence="3" id="KW-1185">Reference proteome</keyword>
<evidence type="ECO:0000256" key="1">
    <source>
        <dbReference type="SAM" id="MobiDB-lite"/>
    </source>
</evidence>
<feature type="region of interest" description="Disordered" evidence="1">
    <location>
        <begin position="1"/>
        <end position="53"/>
    </location>
</feature>
<reference evidence="2 3" key="1">
    <citation type="submission" date="2016-04" db="EMBL/GenBank/DDBJ databases">
        <title>A degradative enzymes factory behind the ericoid mycorrhizal symbiosis.</title>
        <authorList>
            <consortium name="DOE Joint Genome Institute"/>
            <person name="Martino E."/>
            <person name="Morin E."/>
            <person name="Grelet G."/>
            <person name="Kuo A."/>
            <person name="Kohler A."/>
            <person name="Daghino S."/>
            <person name="Barry K."/>
            <person name="Choi C."/>
            <person name="Cichocki N."/>
            <person name="Clum A."/>
            <person name="Copeland A."/>
            <person name="Hainaut M."/>
            <person name="Haridas S."/>
            <person name="Labutti K."/>
            <person name="Lindquist E."/>
            <person name="Lipzen A."/>
            <person name="Khouja H.-R."/>
            <person name="Murat C."/>
            <person name="Ohm R."/>
            <person name="Olson A."/>
            <person name="Spatafora J."/>
            <person name="Veneault-Fourrey C."/>
            <person name="Henrissat B."/>
            <person name="Grigoriev I."/>
            <person name="Martin F."/>
            <person name="Perotto S."/>
        </authorList>
    </citation>
    <scope>NUCLEOTIDE SEQUENCE [LARGE SCALE GENOMIC DNA]</scope>
    <source>
        <strain evidence="2 3">E</strain>
    </source>
</reference>